<sequence length="434" mass="50927">MKHDKIPKSKKVKTLGRNLFAKFFGFDQGIDIAQDVAVLHRRNIVIKNIIFMSNILYSLIFFAVSLNSQNQSDWLVTVLFFPLTYAINKLLKTLIAQDKNDKTKQQVAMYVASFYMFLSSILVYIKVYPQDSHLETPAYTLIYYALVVISLYQDKKLLSSSFLSMLTILTMIHFVLTYNIIEMKLSIQQFFEAFITRPEFSDIVLRTVLFIVFYLVVYVIVSIGQQLQEERKKELVKRRQVQDDFSHIVSNLFSVVFSSSYTLLDAKHANQVLAIANKLAEYYNLPEEEKQDLNLYALVHLQYDEIRQVMNQEETLDEINYQKIKEKTELGAKIARRLQLAQKTEDIVRAHLEGSANETFKQNMLKIQPDIHAQIILLSDIYVTLRNVKPYKRPYSHAASMEIFTKELVEYFDYKLQERFLKYDTEIKELYNSF</sequence>
<evidence type="ECO:0000256" key="1">
    <source>
        <dbReference type="SAM" id="Phobius"/>
    </source>
</evidence>
<feature type="transmembrane region" description="Helical" evidence="1">
    <location>
        <begin position="74"/>
        <end position="95"/>
    </location>
</feature>
<protein>
    <recommendedName>
        <fullName evidence="2">HD-GYP domain-containing protein</fullName>
    </recommendedName>
</protein>
<feature type="transmembrane region" description="Helical" evidence="1">
    <location>
        <begin position="245"/>
        <end position="264"/>
    </location>
</feature>
<dbReference type="PROSITE" id="PS51832">
    <property type="entry name" value="HD_GYP"/>
    <property type="match status" value="1"/>
</dbReference>
<dbReference type="OrthoDB" id="383774at2"/>
<evidence type="ECO:0000259" key="2">
    <source>
        <dbReference type="PROSITE" id="PS51832"/>
    </source>
</evidence>
<dbReference type="AlphaFoldDB" id="U4KRC3"/>
<feature type="transmembrane region" description="Helical" evidence="1">
    <location>
        <begin position="137"/>
        <end position="153"/>
    </location>
</feature>
<reference evidence="3 4" key="1">
    <citation type="journal article" date="2013" name="J. Mol. Microbiol. Biotechnol.">
        <title>Analysis of the Complete Genomes of Acholeplasma brassicae , A. palmae and A. laidlawii and Their Comparison to the Obligate Parasites from ' Candidatus Phytoplasma'.</title>
        <authorList>
            <person name="Kube M."/>
            <person name="Siewert C."/>
            <person name="Migdoll A.M."/>
            <person name="Duduk B."/>
            <person name="Holz S."/>
            <person name="Rabus R."/>
            <person name="Seemuller E."/>
            <person name="Mitrovic J."/>
            <person name="Muller I."/>
            <person name="Buttner C."/>
            <person name="Reinhardt R."/>
        </authorList>
    </citation>
    <scope>NUCLEOTIDE SEQUENCE [LARGE SCALE GENOMIC DNA]</scope>
    <source>
        <strain evidence="3 4">J233</strain>
    </source>
</reference>
<feature type="domain" description="HD-GYP" evidence="2">
    <location>
        <begin position="209"/>
        <end position="434"/>
    </location>
</feature>
<dbReference type="EMBL" id="FO681347">
    <property type="protein sequence ID" value="CCV64036.1"/>
    <property type="molecule type" value="Genomic_DNA"/>
</dbReference>
<gene>
    <name evidence="3" type="ORF">BN85404590</name>
</gene>
<keyword evidence="1" id="KW-0812">Transmembrane</keyword>
<name>U4KRC3_ALTPJ</name>
<dbReference type="Proteomes" id="UP000032740">
    <property type="component" value="Chromosome"/>
</dbReference>
<keyword evidence="1" id="KW-1133">Transmembrane helix</keyword>
<dbReference type="InterPro" id="IPR052020">
    <property type="entry name" value="Cyclic_di-GMP/3'3'-cGAMP_PDE"/>
</dbReference>
<dbReference type="Gene3D" id="1.10.3210.10">
    <property type="entry name" value="Hypothetical protein af1432"/>
    <property type="match status" value="1"/>
</dbReference>
<keyword evidence="4" id="KW-1185">Reference proteome</keyword>
<dbReference type="RefSeq" id="WP_026657091.1">
    <property type="nucleotide sequence ID" value="NC_022538.1"/>
</dbReference>
<feature type="transmembrane region" description="Helical" evidence="1">
    <location>
        <begin position="162"/>
        <end position="181"/>
    </location>
</feature>
<accession>U4KRC3</accession>
<dbReference type="InterPro" id="IPR003607">
    <property type="entry name" value="HD/PDEase_dom"/>
</dbReference>
<dbReference type="KEGG" id="apal:BN85404590"/>
<feature type="transmembrane region" description="Helical" evidence="1">
    <location>
        <begin position="49"/>
        <end position="68"/>
    </location>
</feature>
<evidence type="ECO:0000313" key="3">
    <source>
        <dbReference type="EMBL" id="CCV64036.1"/>
    </source>
</evidence>
<feature type="transmembrane region" description="Helical" evidence="1">
    <location>
        <begin position="107"/>
        <end position="125"/>
    </location>
</feature>
<feature type="transmembrane region" description="Helical" evidence="1">
    <location>
        <begin position="203"/>
        <end position="224"/>
    </location>
</feature>
<dbReference type="Pfam" id="PF13487">
    <property type="entry name" value="HD_5"/>
    <property type="match status" value="1"/>
</dbReference>
<organism evidence="3 4">
    <name type="scientific">Alteracholeplasma palmae (strain ATCC 49389 / J233)</name>
    <name type="common">Acholeplasma palmae</name>
    <dbReference type="NCBI Taxonomy" id="1318466"/>
    <lineage>
        <taxon>Bacteria</taxon>
        <taxon>Bacillati</taxon>
        <taxon>Mycoplasmatota</taxon>
        <taxon>Mollicutes</taxon>
        <taxon>Acholeplasmatales</taxon>
        <taxon>Acholeplasmataceae</taxon>
        <taxon>Acholeplasma</taxon>
    </lineage>
</organism>
<evidence type="ECO:0000313" key="4">
    <source>
        <dbReference type="Proteomes" id="UP000032740"/>
    </source>
</evidence>
<dbReference type="HOGENOM" id="CLU_631098_0_0_14"/>
<keyword evidence="1" id="KW-0472">Membrane</keyword>
<dbReference type="STRING" id="1318466.BN85404590"/>
<dbReference type="CDD" id="cd00077">
    <property type="entry name" value="HDc"/>
    <property type="match status" value="1"/>
</dbReference>
<dbReference type="InterPro" id="IPR037522">
    <property type="entry name" value="HD_GYP_dom"/>
</dbReference>
<proteinExistence type="predicted"/>
<dbReference type="PANTHER" id="PTHR45228">
    <property type="entry name" value="CYCLIC DI-GMP PHOSPHODIESTERASE TM_0186-RELATED"/>
    <property type="match status" value="1"/>
</dbReference>
<dbReference type="SUPFAM" id="SSF109604">
    <property type="entry name" value="HD-domain/PDEase-like"/>
    <property type="match status" value="1"/>
</dbReference>
<dbReference type="PANTHER" id="PTHR45228:SF8">
    <property type="entry name" value="TWO-COMPONENT RESPONSE REGULATOR-RELATED"/>
    <property type="match status" value="1"/>
</dbReference>